<keyword evidence="8 13" id="KW-0482">Metalloprotease</keyword>
<evidence type="ECO:0000256" key="3">
    <source>
        <dbReference type="ARBA" id="ARBA00022670"/>
    </source>
</evidence>
<feature type="signal peptide" evidence="11">
    <location>
        <begin position="1"/>
        <end position="19"/>
    </location>
</feature>
<evidence type="ECO:0000256" key="9">
    <source>
        <dbReference type="ARBA" id="ARBA00023157"/>
    </source>
</evidence>
<comment type="function">
    <text evidence="1">Secreted metalloproteinase that allows assimilation of proteinaceous substrates.</text>
</comment>
<dbReference type="PANTHER" id="PTHR47466:SF1">
    <property type="entry name" value="METALLOPROTEASE MEP1 (AFU_ORTHOLOGUE AFUA_1G07730)-RELATED"/>
    <property type="match status" value="1"/>
</dbReference>
<keyword evidence="4" id="KW-0479">Metal-binding</keyword>
<feature type="region of interest" description="Disordered" evidence="10">
    <location>
        <begin position="261"/>
        <end position="323"/>
    </location>
</feature>
<dbReference type="Pfam" id="PF05572">
    <property type="entry name" value="Peptidase_M43"/>
    <property type="match status" value="1"/>
</dbReference>
<dbReference type="GO" id="GO:0046872">
    <property type="term" value="F:metal ion binding"/>
    <property type="evidence" value="ECO:0007669"/>
    <property type="project" value="UniProtKB-KW"/>
</dbReference>
<feature type="compositionally biased region" description="Polar residues" evidence="10">
    <location>
        <begin position="279"/>
        <end position="293"/>
    </location>
</feature>
<dbReference type="AlphaFoldDB" id="A0A8H4VCU3"/>
<dbReference type="EMBL" id="JAACLJ010000005">
    <property type="protein sequence ID" value="KAF4585663.1"/>
    <property type="molecule type" value="Genomic_DNA"/>
</dbReference>
<reference evidence="13 14" key="1">
    <citation type="journal article" date="2020" name="G3 (Bethesda)">
        <title>Genetic Underpinnings of Host Manipulation by Ophiocordyceps as Revealed by Comparative Transcriptomics.</title>
        <authorList>
            <person name="Will I."/>
            <person name="Das B."/>
            <person name="Trinh T."/>
            <person name="Brachmann A."/>
            <person name="Ohm R.A."/>
            <person name="de Bekker C."/>
        </authorList>
    </citation>
    <scope>NUCLEOTIDE SEQUENCE [LARGE SCALE GENOMIC DNA]</scope>
    <source>
        <strain evidence="13 14">EC05</strain>
    </source>
</reference>
<evidence type="ECO:0000256" key="5">
    <source>
        <dbReference type="ARBA" id="ARBA00022729"/>
    </source>
</evidence>
<evidence type="ECO:0000256" key="8">
    <source>
        <dbReference type="ARBA" id="ARBA00023049"/>
    </source>
</evidence>
<name>A0A8H4VCU3_9HYPO</name>
<dbReference type="Gene3D" id="3.40.390.10">
    <property type="entry name" value="Collagenase (Catalytic Domain)"/>
    <property type="match status" value="1"/>
</dbReference>
<dbReference type="GO" id="GO:0006508">
    <property type="term" value="P:proteolysis"/>
    <property type="evidence" value="ECO:0007669"/>
    <property type="project" value="UniProtKB-KW"/>
</dbReference>
<evidence type="ECO:0000256" key="4">
    <source>
        <dbReference type="ARBA" id="ARBA00022723"/>
    </source>
</evidence>
<feature type="compositionally biased region" description="Gly residues" evidence="10">
    <location>
        <begin position="366"/>
        <end position="375"/>
    </location>
</feature>
<accession>A0A8H4VCU3</accession>
<keyword evidence="6" id="KW-0378">Hydrolase</keyword>
<evidence type="ECO:0000313" key="13">
    <source>
        <dbReference type="EMBL" id="KAF4585663.1"/>
    </source>
</evidence>
<organism evidence="13 14">
    <name type="scientific">Ophiocordyceps camponoti-floridani</name>
    <dbReference type="NCBI Taxonomy" id="2030778"/>
    <lineage>
        <taxon>Eukaryota</taxon>
        <taxon>Fungi</taxon>
        <taxon>Dikarya</taxon>
        <taxon>Ascomycota</taxon>
        <taxon>Pezizomycotina</taxon>
        <taxon>Sordariomycetes</taxon>
        <taxon>Hypocreomycetidae</taxon>
        <taxon>Hypocreales</taxon>
        <taxon>Ophiocordycipitaceae</taxon>
        <taxon>Ophiocordyceps</taxon>
    </lineage>
</organism>
<comment type="similarity">
    <text evidence="2">Belongs to the peptidase M43B family.</text>
</comment>
<evidence type="ECO:0000256" key="6">
    <source>
        <dbReference type="ARBA" id="ARBA00022801"/>
    </source>
</evidence>
<evidence type="ECO:0000259" key="12">
    <source>
        <dbReference type="Pfam" id="PF05572"/>
    </source>
</evidence>
<feature type="compositionally biased region" description="Polar residues" evidence="10">
    <location>
        <begin position="477"/>
        <end position="512"/>
    </location>
</feature>
<dbReference type="SUPFAM" id="SSF55486">
    <property type="entry name" value="Metalloproteases ('zincins'), catalytic domain"/>
    <property type="match status" value="2"/>
</dbReference>
<keyword evidence="14" id="KW-1185">Reference proteome</keyword>
<keyword evidence="7" id="KW-0862">Zinc</keyword>
<proteinExistence type="inferred from homology"/>
<dbReference type="GO" id="GO:0008237">
    <property type="term" value="F:metallopeptidase activity"/>
    <property type="evidence" value="ECO:0007669"/>
    <property type="project" value="UniProtKB-KW"/>
</dbReference>
<feature type="domain" description="Peptidase M43 pregnancy-associated plasma-A" evidence="12">
    <location>
        <begin position="239"/>
        <end position="344"/>
    </location>
</feature>
<evidence type="ECO:0000256" key="2">
    <source>
        <dbReference type="ARBA" id="ARBA00008721"/>
    </source>
</evidence>
<dbReference type="InterPro" id="IPR008754">
    <property type="entry name" value="Peptidase_M43"/>
</dbReference>
<feature type="region of interest" description="Disordered" evidence="10">
    <location>
        <begin position="353"/>
        <end position="547"/>
    </location>
</feature>
<evidence type="ECO:0000256" key="11">
    <source>
        <dbReference type="SAM" id="SignalP"/>
    </source>
</evidence>
<dbReference type="PANTHER" id="PTHR47466">
    <property type="match status" value="1"/>
</dbReference>
<keyword evidence="5 11" id="KW-0732">Signal</keyword>
<dbReference type="Proteomes" id="UP000562929">
    <property type="component" value="Unassembled WGS sequence"/>
</dbReference>
<dbReference type="OrthoDB" id="4924203at2759"/>
<feature type="compositionally biased region" description="Polar residues" evidence="10">
    <location>
        <begin position="304"/>
        <end position="318"/>
    </location>
</feature>
<keyword evidence="9" id="KW-1015">Disulfide bond</keyword>
<evidence type="ECO:0000313" key="14">
    <source>
        <dbReference type="Proteomes" id="UP000562929"/>
    </source>
</evidence>
<feature type="compositionally biased region" description="Low complexity" evidence="10">
    <location>
        <begin position="396"/>
        <end position="406"/>
    </location>
</feature>
<feature type="chain" id="PRO_5034997900" evidence="11">
    <location>
        <begin position="20"/>
        <end position="668"/>
    </location>
</feature>
<dbReference type="InterPro" id="IPR024079">
    <property type="entry name" value="MetalloPept_cat_dom_sf"/>
</dbReference>
<sequence>MVVISWAVAGIMASSVVSAGTLGERQDLFSCATPLHSHEERHAFKRALANRALAKRQESKPDDGSLITMKANVVVCCGGTQPCPPDEAVKQQFVETNKHYAPANITFEVGQVQRKQDASCANVNLADGDVSTSLLQRHFKQGAKDHVNVLFVEAPTGSGIQGVAYRPTQEIGVPGADTPELADGAVINLDTLPDTGSAGSQGQGPFGGNDNNVFTRSLNQLRNVLFRRRRGGFSGNPKVTSHEIGHSLGLDHPFVTGNAAGDAPGKSACGDGDEIPDTPAQQSPTMGCPSQSGRGAPFRRQLNDKTSSCSSEGPNGNEDNMMDYATCTDSVNFTPGQIKHLREIAQYRLGQVSQYPGTPGEKGETSEGGGSGPGSRNGSAPGGPRKGRPTPGGPRNGRPTQGGRQPPNGPIVPGGPQDNSVIPGGPQDNPIFPGGPQDNSVFPGGPQDNSVFPGGPQDNSVFPGGPQDNSVIPGGPQDNSVFTGGPQDNSIIPGGPQSQDNSFPGRPQTKQKNVFPEGPQTGDNSQGGEQPPFDSQGGEGSPLDDKEISSIINSLISGDFPQKRDAKNMAHLGQDSVVERRSVETVPRAVEGEKKSYAGLILDRRADGDKKSFPGLVLDRRADDDAKSKLKNMILDRRADGDKKSFPGLILDRRASGEKKPLANMILD</sequence>
<evidence type="ECO:0000256" key="1">
    <source>
        <dbReference type="ARBA" id="ARBA00003174"/>
    </source>
</evidence>
<evidence type="ECO:0000256" key="10">
    <source>
        <dbReference type="SAM" id="MobiDB-lite"/>
    </source>
</evidence>
<gene>
    <name evidence="13" type="ORF">GQ602_004968</name>
</gene>
<keyword evidence="3 13" id="KW-0645">Protease</keyword>
<evidence type="ECO:0000256" key="7">
    <source>
        <dbReference type="ARBA" id="ARBA00022833"/>
    </source>
</evidence>
<protein>
    <submittedName>
        <fullName evidence="13">Metalloprotease MEP1</fullName>
    </submittedName>
</protein>
<comment type="caution">
    <text evidence="13">The sequence shown here is derived from an EMBL/GenBank/DDBJ whole genome shotgun (WGS) entry which is preliminary data.</text>
</comment>